<gene>
    <name evidence="1" type="ORF">P4S50_11230</name>
</gene>
<sequence length="126" mass="14237">MNSNEQNLKQQKPILVKEEGIIKTYMSPMDGKEFTVLGEIAPNLINEQVKKFKGIIYWSNDMSLSKQVGVLKKICPLITSVPNGELLNIIEGTSEWEFGVFLPEEAEELITKAEQNKLNISIVELK</sequence>
<evidence type="ECO:0000313" key="1">
    <source>
        <dbReference type="EMBL" id="WFD08960.1"/>
    </source>
</evidence>
<dbReference type="RefSeq" id="WP_277730879.1">
    <property type="nucleotide sequence ID" value="NZ_CP120733.1"/>
</dbReference>
<organism evidence="1 2">
    <name type="scientific">Tepidibacter hydrothermalis</name>
    <dbReference type="NCBI Taxonomy" id="3036126"/>
    <lineage>
        <taxon>Bacteria</taxon>
        <taxon>Bacillati</taxon>
        <taxon>Bacillota</taxon>
        <taxon>Clostridia</taxon>
        <taxon>Peptostreptococcales</taxon>
        <taxon>Peptostreptococcaceae</taxon>
        <taxon>Tepidibacter</taxon>
    </lineage>
</organism>
<evidence type="ECO:0000313" key="2">
    <source>
        <dbReference type="Proteomes" id="UP001222800"/>
    </source>
</evidence>
<name>A0ABY8E7U4_9FIRM</name>
<keyword evidence="2" id="KW-1185">Reference proteome</keyword>
<protein>
    <submittedName>
        <fullName evidence="1">Uncharacterized protein</fullName>
    </submittedName>
</protein>
<proteinExistence type="predicted"/>
<dbReference type="EMBL" id="CP120733">
    <property type="protein sequence ID" value="WFD08960.1"/>
    <property type="molecule type" value="Genomic_DNA"/>
</dbReference>
<dbReference type="Proteomes" id="UP001222800">
    <property type="component" value="Chromosome"/>
</dbReference>
<reference evidence="1 2" key="1">
    <citation type="submission" date="2023-03" db="EMBL/GenBank/DDBJ databases">
        <title>Complete genome sequence of Tepidibacter sp. SWIR-1, isolated from a deep-sea hydrothermal vent.</title>
        <authorList>
            <person name="Li X."/>
        </authorList>
    </citation>
    <scope>NUCLEOTIDE SEQUENCE [LARGE SCALE GENOMIC DNA]</scope>
    <source>
        <strain evidence="1 2">SWIR-1</strain>
    </source>
</reference>
<accession>A0ABY8E7U4</accession>